<reference evidence="7 8" key="1">
    <citation type="submission" date="2016-12" db="EMBL/GenBank/DDBJ databases">
        <title>Izhakiella australiana sp. nov. of genus Izhakiella isolated from Australian desert.</title>
        <authorList>
            <person name="Ji M."/>
        </authorList>
    </citation>
    <scope>NUCLEOTIDE SEQUENCE [LARGE SCALE GENOMIC DNA]</scope>
    <source>
        <strain evidence="7 8">D4N98</strain>
    </source>
</reference>
<dbReference type="AlphaFoldDB" id="A0A1S8Y6Y7"/>
<dbReference type="GO" id="GO:0033644">
    <property type="term" value="C:host cell membrane"/>
    <property type="evidence" value="ECO:0007669"/>
    <property type="project" value="UniProtKB-SubCell"/>
</dbReference>
<feature type="transmembrane region" description="Helical" evidence="6">
    <location>
        <begin position="6"/>
        <end position="26"/>
    </location>
</feature>
<keyword evidence="4 6" id="KW-1133">Transmembrane helix</keyword>
<dbReference type="Pfam" id="PF17537">
    <property type="entry name" value="DUF5455"/>
    <property type="match status" value="1"/>
</dbReference>
<protein>
    <submittedName>
        <fullName evidence="7">Head virion protein G6P</fullName>
    </submittedName>
</protein>
<name>A0A1S8Y6Y7_9GAMM</name>
<dbReference type="RefSeq" id="WP_078005112.1">
    <property type="nucleotide sequence ID" value="NZ_MRUL01000039.1"/>
</dbReference>
<keyword evidence="3" id="KW-1043">Host membrane</keyword>
<keyword evidence="2 6" id="KW-0812">Transmembrane</keyword>
<keyword evidence="5 6" id="KW-0472">Membrane</keyword>
<evidence type="ECO:0000256" key="3">
    <source>
        <dbReference type="ARBA" id="ARBA00022870"/>
    </source>
</evidence>
<evidence type="ECO:0000256" key="2">
    <source>
        <dbReference type="ARBA" id="ARBA00022692"/>
    </source>
</evidence>
<gene>
    <name evidence="7" type="ORF">BTJ39_23610</name>
</gene>
<evidence type="ECO:0000313" key="8">
    <source>
        <dbReference type="Proteomes" id="UP000190667"/>
    </source>
</evidence>
<evidence type="ECO:0000313" key="7">
    <source>
        <dbReference type="EMBL" id="OON34665.1"/>
    </source>
</evidence>
<feature type="transmembrane region" description="Helical" evidence="6">
    <location>
        <begin position="81"/>
        <end position="101"/>
    </location>
</feature>
<feature type="transmembrane region" description="Helical" evidence="6">
    <location>
        <begin position="38"/>
        <end position="59"/>
    </location>
</feature>
<proteinExistence type="predicted"/>
<dbReference type="EMBL" id="MRUL01000039">
    <property type="protein sequence ID" value="OON34665.1"/>
    <property type="molecule type" value="Genomic_DNA"/>
</dbReference>
<comment type="caution">
    <text evidence="7">The sequence shown here is derived from an EMBL/GenBank/DDBJ whole genome shotgun (WGS) entry which is preliminary data.</text>
</comment>
<comment type="subcellular location">
    <subcellularLocation>
        <location evidence="1">Host membrane</location>
    </subcellularLocation>
</comment>
<evidence type="ECO:0000256" key="1">
    <source>
        <dbReference type="ARBA" id="ARBA00004551"/>
    </source>
</evidence>
<accession>A0A1S8Y6Y7</accession>
<organism evidence="7 8">
    <name type="scientific">Izhakiella australiensis</name>
    <dbReference type="NCBI Taxonomy" id="1926881"/>
    <lineage>
        <taxon>Bacteria</taxon>
        <taxon>Pseudomonadati</taxon>
        <taxon>Pseudomonadota</taxon>
        <taxon>Gammaproteobacteria</taxon>
        <taxon>Enterobacterales</taxon>
        <taxon>Erwiniaceae</taxon>
        <taxon>Izhakiella</taxon>
    </lineage>
</organism>
<evidence type="ECO:0000256" key="4">
    <source>
        <dbReference type="ARBA" id="ARBA00022989"/>
    </source>
</evidence>
<dbReference type="STRING" id="1926881.BTJ39_23610"/>
<dbReference type="OrthoDB" id="6637386at2"/>
<evidence type="ECO:0000256" key="6">
    <source>
        <dbReference type="SAM" id="Phobius"/>
    </source>
</evidence>
<sequence>MPFLLGIPALLRFIIGLVPLLIGYVASFLARLATKTGLIAFALVALITTTVTLLMQYLAEVMYNGLPADFSHLMASVLPDHFQACVNVIMVTRISVFVFDLKQKFLDYANRVI</sequence>
<keyword evidence="8" id="KW-1185">Reference proteome</keyword>
<dbReference type="InterPro" id="IPR035210">
    <property type="entry name" value="DUF5455"/>
</dbReference>
<evidence type="ECO:0000256" key="5">
    <source>
        <dbReference type="ARBA" id="ARBA00023136"/>
    </source>
</evidence>
<dbReference type="Proteomes" id="UP000190667">
    <property type="component" value="Unassembled WGS sequence"/>
</dbReference>